<dbReference type="Pfam" id="PF10135">
    <property type="entry name" value="Rod-binding"/>
    <property type="match status" value="1"/>
</dbReference>
<keyword evidence="9" id="KW-0961">Cell wall biogenesis/degradation</keyword>
<evidence type="ECO:0000256" key="3">
    <source>
        <dbReference type="ARBA" id="ARBA00006880"/>
    </source>
</evidence>
<dbReference type="RefSeq" id="WP_307692032.1">
    <property type="nucleotide sequence ID" value="NZ_JAUSRO010000017.1"/>
</dbReference>
<evidence type="ECO:0000256" key="4">
    <source>
        <dbReference type="ARBA" id="ARBA00007974"/>
    </source>
</evidence>
<dbReference type="Gene3D" id="2.10.70.40">
    <property type="entry name" value="peptidoglycan hydrolase"/>
    <property type="match status" value="1"/>
</dbReference>
<keyword evidence="12" id="KW-0282">Flagellum</keyword>
<evidence type="ECO:0000256" key="6">
    <source>
        <dbReference type="ARBA" id="ARBA00022764"/>
    </source>
</evidence>
<dbReference type="InterPro" id="IPR019301">
    <property type="entry name" value="Flagellar_prot_FlgJ_N"/>
</dbReference>
<accession>A0ABT9SEV3</accession>
<dbReference type="PANTHER" id="PTHR33308:SF9">
    <property type="entry name" value="PEPTIDOGLYCAN HYDROLASE FLGJ"/>
    <property type="match status" value="1"/>
</dbReference>
<keyword evidence="13" id="KW-1185">Reference proteome</keyword>
<evidence type="ECO:0000256" key="5">
    <source>
        <dbReference type="ARBA" id="ARBA00013433"/>
    </source>
</evidence>
<organism evidence="12 13">
    <name type="scientific">Variovorax ginsengisoli</name>
    <dbReference type="NCBI Taxonomy" id="363844"/>
    <lineage>
        <taxon>Bacteria</taxon>
        <taxon>Pseudomonadati</taxon>
        <taxon>Pseudomonadota</taxon>
        <taxon>Betaproteobacteria</taxon>
        <taxon>Burkholderiales</taxon>
        <taxon>Comamonadaceae</taxon>
        <taxon>Variovorax</taxon>
    </lineage>
</organism>
<keyword evidence="12" id="KW-0969">Cilium</keyword>
<comment type="similarity">
    <text evidence="4">In the C-terminal section; belongs to the glycosyl hydrolase 73 family.</text>
</comment>
<name>A0ABT9SEV3_9BURK</name>
<evidence type="ECO:0000256" key="1">
    <source>
        <dbReference type="ARBA" id="ARBA00002954"/>
    </source>
</evidence>
<sequence>MTISSATAASGYDATQRSGALDQRFSLDVQGVDALRRTVRSTPDEGLKQVSRQVEAMFMNMVIKSMREATPSSGLLDSQSQKVYMSMLDQQLSQSLSGRGLGLAEAMQAQLARTANGSTAAPTDGLPMSLAPPPGFPLRRAAPMALTPSGSASSDATAPRAAGAAVDLRVYSAFAGGEGSPAKTSLQGKVDGFVGRMGASAQAASNASGVPAPLILAQAALESGWGQREIRGADGTQSFNLFGIKADRNWKGPVVEVVTTEYVDGEAQRVSAKFRAYGSYDEAFADYAKFMTRNPRYATVIATEDPAAAAHGLQRAGYATDPQYGNKLVRIMQKFT</sequence>
<evidence type="ECO:0000256" key="8">
    <source>
        <dbReference type="ARBA" id="ARBA00023295"/>
    </source>
</evidence>
<protein>
    <recommendedName>
        <fullName evidence="5">Peptidoglycan hydrolase FlgJ</fullName>
    </recommendedName>
    <alternativeName>
        <fullName evidence="10">Muramidase FlgJ</fullName>
    </alternativeName>
</protein>
<keyword evidence="6" id="KW-0574">Periplasm</keyword>
<feature type="domain" description="Mannosyl-glycoprotein endo-beta-N-acetylglucosamidase-like" evidence="11">
    <location>
        <begin position="183"/>
        <end position="336"/>
    </location>
</feature>
<evidence type="ECO:0000256" key="7">
    <source>
        <dbReference type="ARBA" id="ARBA00022801"/>
    </source>
</evidence>
<comment type="caution">
    <text evidence="12">The sequence shown here is derived from an EMBL/GenBank/DDBJ whole genome shotgun (WGS) entry which is preliminary data.</text>
</comment>
<gene>
    <name evidence="12" type="ORF">J2W36_004558</name>
</gene>
<keyword evidence="8" id="KW-0326">Glycosidase</keyword>
<evidence type="ECO:0000313" key="12">
    <source>
        <dbReference type="EMBL" id="MDP9902281.1"/>
    </source>
</evidence>
<dbReference type="Pfam" id="PF01832">
    <property type="entry name" value="Glucosaminidase"/>
    <property type="match status" value="1"/>
</dbReference>
<keyword evidence="12" id="KW-0966">Cell projection</keyword>
<evidence type="ECO:0000256" key="10">
    <source>
        <dbReference type="ARBA" id="ARBA00030835"/>
    </source>
</evidence>
<dbReference type="Gene3D" id="1.10.530.10">
    <property type="match status" value="1"/>
</dbReference>
<comment type="function">
    <text evidence="1">Flagellum-specific muramidase which hydrolyzes the peptidoglycan layer to assemble the rod structure in the periplasmic space.</text>
</comment>
<reference evidence="12 13" key="1">
    <citation type="submission" date="2023-07" db="EMBL/GenBank/DDBJ databases">
        <title>Sorghum-associated microbial communities from plants grown in Nebraska, USA.</title>
        <authorList>
            <person name="Schachtman D."/>
        </authorList>
    </citation>
    <scope>NUCLEOTIDE SEQUENCE [LARGE SCALE GENOMIC DNA]</scope>
    <source>
        <strain evidence="12 13">DS1607</strain>
    </source>
</reference>
<dbReference type="SMART" id="SM00047">
    <property type="entry name" value="LYZ2"/>
    <property type="match status" value="1"/>
</dbReference>
<comment type="subcellular location">
    <subcellularLocation>
        <location evidence="2">Periplasm</location>
    </subcellularLocation>
</comment>
<dbReference type="InterPro" id="IPR013377">
    <property type="entry name" value="FlgJ"/>
</dbReference>
<proteinExistence type="inferred from homology"/>
<evidence type="ECO:0000259" key="11">
    <source>
        <dbReference type="SMART" id="SM00047"/>
    </source>
</evidence>
<evidence type="ECO:0000256" key="2">
    <source>
        <dbReference type="ARBA" id="ARBA00004418"/>
    </source>
</evidence>
<dbReference type="InterPro" id="IPR051056">
    <property type="entry name" value="Glycosyl_Hydrolase_73"/>
</dbReference>
<dbReference type="EMBL" id="JAUSRO010000017">
    <property type="protein sequence ID" value="MDP9902281.1"/>
    <property type="molecule type" value="Genomic_DNA"/>
</dbReference>
<evidence type="ECO:0000313" key="13">
    <source>
        <dbReference type="Proteomes" id="UP001226867"/>
    </source>
</evidence>
<evidence type="ECO:0000256" key="9">
    <source>
        <dbReference type="ARBA" id="ARBA00023316"/>
    </source>
</evidence>
<dbReference type="InterPro" id="IPR002901">
    <property type="entry name" value="MGlyc_endo_b_GlcNAc-like_dom"/>
</dbReference>
<dbReference type="PANTHER" id="PTHR33308">
    <property type="entry name" value="PEPTIDOGLYCAN HYDROLASE FLGJ"/>
    <property type="match status" value="1"/>
</dbReference>
<keyword evidence="7" id="KW-0378">Hydrolase</keyword>
<dbReference type="Proteomes" id="UP001226867">
    <property type="component" value="Unassembled WGS sequence"/>
</dbReference>
<dbReference type="PRINTS" id="PR01002">
    <property type="entry name" value="FLGFLGJ"/>
</dbReference>
<dbReference type="NCBIfam" id="TIGR02541">
    <property type="entry name" value="flagell_FlgJ"/>
    <property type="match status" value="1"/>
</dbReference>
<comment type="similarity">
    <text evidence="3">In the N-terminal section; belongs to the FlgJ family.</text>
</comment>